<comment type="caution">
    <text evidence="4">Lacks conserved residue(s) required for the propagation of feature annotation.</text>
</comment>
<gene>
    <name evidence="6" type="primary">add</name>
    <name evidence="6" type="ORF">NP064_15045</name>
</gene>
<proteinExistence type="inferred from homology"/>
<keyword evidence="3 4" id="KW-0862">Zinc</keyword>
<comment type="cofactor">
    <cofactor evidence="4">
        <name>Zn(2+)</name>
        <dbReference type="ChEBI" id="CHEBI:29105"/>
    </cofactor>
    <text evidence="4">Binds 1 zinc ion per subunit.</text>
</comment>
<evidence type="ECO:0000259" key="5">
    <source>
        <dbReference type="Pfam" id="PF00962"/>
    </source>
</evidence>
<dbReference type="NCBIfam" id="TIGR01430">
    <property type="entry name" value="aden_deam"/>
    <property type="match status" value="1"/>
</dbReference>
<comment type="catalytic activity">
    <reaction evidence="4">
        <text>adenine + H2O + H(+) = hypoxanthine + NH4(+)</text>
        <dbReference type="Rhea" id="RHEA:23688"/>
        <dbReference type="ChEBI" id="CHEBI:15377"/>
        <dbReference type="ChEBI" id="CHEBI:15378"/>
        <dbReference type="ChEBI" id="CHEBI:16708"/>
        <dbReference type="ChEBI" id="CHEBI:17368"/>
        <dbReference type="ChEBI" id="CHEBI:28938"/>
        <dbReference type="EC" id="3.5.4.2"/>
    </reaction>
</comment>
<evidence type="ECO:0000256" key="3">
    <source>
        <dbReference type="ARBA" id="ARBA00022833"/>
    </source>
</evidence>
<feature type="binding site" evidence="4">
    <location>
        <position position="282"/>
    </location>
    <ligand>
        <name>Zn(2+)</name>
        <dbReference type="ChEBI" id="CHEBI:29105"/>
        <note>catalytic</note>
    </ligand>
</feature>
<dbReference type="EMBL" id="CP101988">
    <property type="protein sequence ID" value="UUI75071.1"/>
    <property type="molecule type" value="Genomic_DNA"/>
</dbReference>
<feature type="binding site" evidence="4">
    <location>
        <position position="283"/>
    </location>
    <ligand>
        <name>substrate</name>
    </ligand>
</feature>
<evidence type="ECO:0000256" key="4">
    <source>
        <dbReference type="HAMAP-Rule" id="MF_01962"/>
    </source>
</evidence>
<feature type="domain" description="Adenosine deaminase" evidence="5">
    <location>
        <begin position="16"/>
        <end position="336"/>
    </location>
</feature>
<evidence type="ECO:0000313" key="7">
    <source>
        <dbReference type="Proteomes" id="UP001316189"/>
    </source>
</evidence>
<dbReference type="PANTHER" id="PTHR43114:SF7">
    <property type="entry name" value="ADENOSINE DEAMINASE DOMAIN-CONTAINING PROTEIN"/>
    <property type="match status" value="1"/>
</dbReference>
<feature type="binding site" evidence="4">
    <location>
        <position position="21"/>
    </location>
    <ligand>
        <name>Zn(2+)</name>
        <dbReference type="ChEBI" id="CHEBI:29105"/>
        <note>catalytic</note>
    </ligand>
</feature>
<sequence>MPTDIAPTSAFIAGLPKAELHLHLEGTLEPDLKLALAQRNGIELDQKTVAEVQATYEFNDLASFLAVYYPAMEVLRTEQDFYDLATAYLRRAADQGVRHAEMFFDPQAHTSRGVPFADVVNGYHRATVDARAELGISSSLILCFLRDMSAESAAQTFEEAVPFLDLIVGVGLDSDERDNPPRKFADTFTRARELGLKLTMHCDIDQVGSIEHIRQVIEEIGVDRIDHGTNIVEDPSLVDVVRERGIGLTSCPVSNSFVTSDMKADEIVQLLHDGVKIMINSDDPAYFGAYVAGNYDALVEKAGLSLDDVVRLAKNSFEASWLDDEAKAGYLAEIDAYVARATA</sequence>
<feature type="binding site" evidence="4">
    <location>
        <position position="201"/>
    </location>
    <ligand>
        <name>Zn(2+)</name>
        <dbReference type="ChEBI" id="CHEBI:29105"/>
        <note>catalytic</note>
    </ligand>
</feature>
<reference evidence="6 7" key="1">
    <citation type="submission" date="2022-07" db="EMBL/GenBank/DDBJ databases">
        <title>Novel species in genus cellulomonas.</title>
        <authorList>
            <person name="Ye L."/>
        </authorList>
    </citation>
    <scope>NUCLEOTIDE SEQUENCE [LARGE SCALE GENOMIC DNA]</scope>
    <source>
        <strain evidence="7">zg-Y338</strain>
    </source>
</reference>
<comment type="similarity">
    <text evidence="4">Belongs to the metallo-dependent hydrolases superfamily. Adenosine and AMP deaminases family. Adenine deaminase type 2 subfamily.</text>
</comment>
<dbReference type="SUPFAM" id="SSF51556">
    <property type="entry name" value="Metallo-dependent hydrolases"/>
    <property type="match status" value="1"/>
</dbReference>
<feature type="site" description="Important for catalytic activity" evidence="4">
    <location>
        <position position="227"/>
    </location>
</feature>
<keyword evidence="2 4" id="KW-0378">Hydrolase</keyword>
<dbReference type="InterPro" id="IPR032466">
    <property type="entry name" value="Metal_Hydrolase"/>
</dbReference>
<dbReference type="Proteomes" id="UP001316189">
    <property type="component" value="Chromosome"/>
</dbReference>
<evidence type="ECO:0000256" key="1">
    <source>
        <dbReference type="ARBA" id="ARBA00022723"/>
    </source>
</evidence>
<keyword evidence="7" id="KW-1185">Reference proteome</keyword>
<dbReference type="Pfam" id="PF00962">
    <property type="entry name" value="A_deaminase"/>
    <property type="match status" value="1"/>
</dbReference>
<evidence type="ECO:0000256" key="2">
    <source>
        <dbReference type="ARBA" id="ARBA00022801"/>
    </source>
</evidence>
<dbReference type="CDD" id="cd01320">
    <property type="entry name" value="ADA"/>
    <property type="match status" value="1"/>
</dbReference>
<dbReference type="Gene3D" id="3.20.20.140">
    <property type="entry name" value="Metal-dependent hydrolases"/>
    <property type="match status" value="1"/>
</dbReference>
<keyword evidence="4" id="KW-0546">Nucleotide metabolism</keyword>
<keyword evidence="1 4" id="KW-0479">Metal-binding</keyword>
<dbReference type="EC" id="3.5.4.2" evidence="4"/>
<accession>A0ABY5L077</accession>
<dbReference type="HAMAP" id="MF_01962">
    <property type="entry name" value="Adenine_deaminase"/>
    <property type="match status" value="1"/>
</dbReference>
<dbReference type="InterPro" id="IPR028892">
    <property type="entry name" value="ADE"/>
</dbReference>
<dbReference type="PANTHER" id="PTHR43114">
    <property type="entry name" value="ADENINE DEAMINASE"/>
    <property type="match status" value="1"/>
</dbReference>
<name>A0ABY5L077_9CELL</name>
<dbReference type="RefSeq" id="WP_256813661.1">
    <property type="nucleotide sequence ID" value="NZ_CP101988.1"/>
</dbReference>
<feature type="binding site" evidence="4">
    <location>
        <position position="23"/>
    </location>
    <ligand>
        <name>Zn(2+)</name>
        <dbReference type="ChEBI" id="CHEBI:29105"/>
        <note>catalytic</note>
    </ligand>
</feature>
<comment type="function">
    <text evidence="4">Catalyzes the hydrolytic deamination of adenine to hypoxanthine. Plays an important role in the purine salvage pathway and in nitrogen catabolism.</text>
</comment>
<dbReference type="InterPro" id="IPR001365">
    <property type="entry name" value="A_deaminase_dom"/>
</dbReference>
<dbReference type="GO" id="GO:0016787">
    <property type="term" value="F:hydrolase activity"/>
    <property type="evidence" value="ECO:0007669"/>
    <property type="project" value="UniProtKB-KW"/>
</dbReference>
<evidence type="ECO:0000313" key="6">
    <source>
        <dbReference type="EMBL" id="UUI75071.1"/>
    </source>
</evidence>
<protein>
    <recommendedName>
        <fullName evidence="4">Adenine deaminase</fullName>
        <shortName evidence="4">ADE</shortName>
        <ecNumber evidence="4">3.5.4.2</ecNumber>
    </recommendedName>
    <alternativeName>
        <fullName evidence="4">Adenine aminohydrolase</fullName>
        <shortName evidence="4">AAH</shortName>
    </alternativeName>
</protein>
<organism evidence="6 7">
    <name type="scientific">Cellulomonas chengniuliangii</name>
    <dbReference type="NCBI Taxonomy" id="2968084"/>
    <lineage>
        <taxon>Bacteria</taxon>
        <taxon>Bacillati</taxon>
        <taxon>Actinomycetota</taxon>
        <taxon>Actinomycetes</taxon>
        <taxon>Micrococcales</taxon>
        <taxon>Cellulomonadaceae</taxon>
        <taxon>Cellulomonas</taxon>
    </lineage>
</organism>
<dbReference type="InterPro" id="IPR006330">
    <property type="entry name" value="Ado/ade_deaminase"/>
</dbReference>